<feature type="coiled-coil region" evidence="12">
    <location>
        <begin position="105"/>
        <end position="164"/>
    </location>
</feature>
<proteinExistence type="inferred from homology"/>
<gene>
    <name evidence="14" type="ORF">CYMTET_31525</name>
</gene>
<keyword evidence="8" id="KW-0206">Cytoskeleton</keyword>
<evidence type="ECO:0000256" key="6">
    <source>
        <dbReference type="ARBA" id="ARBA00023054"/>
    </source>
</evidence>
<evidence type="ECO:0000256" key="12">
    <source>
        <dbReference type="SAM" id="Coils"/>
    </source>
</evidence>
<comment type="subunit">
    <text evidence="3">Component of the nexin-dynein regulatory complex (N-DRC).</text>
</comment>
<evidence type="ECO:0000256" key="11">
    <source>
        <dbReference type="ARBA" id="ARBA00044800"/>
    </source>
</evidence>
<evidence type="ECO:0000256" key="2">
    <source>
        <dbReference type="ARBA" id="ARBA00004611"/>
    </source>
</evidence>
<dbReference type="EMBL" id="LGRX02018703">
    <property type="protein sequence ID" value="KAK3259480.1"/>
    <property type="molecule type" value="Genomic_DNA"/>
</dbReference>
<comment type="function">
    <text evidence="1">Component of the nexin-dynein regulatory complex (N-DRC), a key regulator of ciliary/flagellar motility which maintains the alignment and integrity of the distal axoneme and regulates microtubule sliding in motile axonemes.</text>
</comment>
<keyword evidence="5" id="KW-0282">Flagellum</keyword>
<protein>
    <recommendedName>
        <fullName evidence="11">Dynein regulatory complex protein 12</fullName>
    </recommendedName>
</protein>
<sequence>MRIRIKLRYFTLSNSWSFRFTNMPAKKKGGKKKKDSGDPAEFEAKDNIKRAEAEIYSLQRQLDVASQEMQYAREHEREWRERLDAFGVAMEQQRENTLDIMSDMSRQFKAMQEQLTQQIDGLEKKNHQLLSTLEGKDDEMDKMKADYERIIEEKDSQIKDMKHKQEVMAQEFSDMLKETLDKMSDCLESNE</sequence>
<evidence type="ECO:0000256" key="1">
    <source>
        <dbReference type="ARBA" id="ARBA00003029"/>
    </source>
</evidence>
<evidence type="ECO:0000256" key="10">
    <source>
        <dbReference type="ARBA" id="ARBA00044754"/>
    </source>
</evidence>
<keyword evidence="15" id="KW-1185">Reference proteome</keyword>
<evidence type="ECO:0000256" key="5">
    <source>
        <dbReference type="ARBA" id="ARBA00022846"/>
    </source>
</evidence>
<evidence type="ECO:0000256" key="7">
    <source>
        <dbReference type="ARBA" id="ARBA00023069"/>
    </source>
</evidence>
<evidence type="ECO:0000256" key="4">
    <source>
        <dbReference type="ARBA" id="ARBA00022490"/>
    </source>
</evidence>
<dbReference type="AlphaFoldDB" id="A0AAE0FGT0"/>
<comment type="caution">
    <text evidence="14">The sequence shown here is derived from an EMBL/GenBank/DDBJ whole genome shotgun (WGS) entry which is preliminary data.</text>
</comment>
<reference evidence="14 15" key="1">
    <citation type="journal article" date="2015" name="Genome Biol. Evol.">
        <title>Comparative Genomics of a Bacterivorous Green Alga Reveals Evolutionary Causalities and Consequences of Phago-Mixotrophic Mode of Nutrition.</title>
        <authorList>
            <person name="Burns J.A."/>
            <person name="Paasch A."/>
            <person name="Narechania A."/>
            <person name="Kim E."/>
        </authorList>
    </citation>
    <scope>NUCLEOTIDE SEQUENCE [LARGE SCALE GENOMIC DNA]</scope>
    <source>
        <strain evidence="14 15">PLY_AMNH</strain>
    </source>
</reference>
<organism evidence="14 15">
    <name type="scientific">Cymbomonas tetramitiformis</name>
    <dbReference type="NCBI Taxonomy" id="36881"/>
    <lineage>
        <taxon>Eukaryota</taxon>
        <taxon>Viridiplantae</taxon>
        <taxon>Chlorophyta</taxon>
        <taxon>Pyramimonadophyceae</taxon>
        <taxon>Pyramimonadales</taxon>
        <taxon>Pyramimonadaceae</taxon>
        <taxon>Cymbomonas</taxon>
    </lineage>
</organism>
<evidence type="ECO:0000256" key="13">
    <source>
        <dbReference type="SAM" id="MobiDB-lite"/>
    </source>
</evidence>
<name>A0AAE0FGT0_9CHLO</name>
<feature type="region of interest" description="Disordered" evidence="13">
    <location>
        <begin position="23"/>
        <end position="45"/>
    </location>
</feature>
<keyword evidence="4" id="KW-0963">Cytoplasm</keyword>
<accession>A0AAE0FGT0</accession>
<evidence type="ECO:0000313" key="14">
    <source>
        <dbReference type="EMBL" id="KAK3259480.1"/>
    </source>
</evidence>
<dbReference type="PANTHER" id="PTHR28656:SF1">
    <property type="entry name" value="COILED-COIL DOMAIN-CONTAINING PROTEIN 153"/>
    <property type="match status" value="1"/>
</dbReference>
<comment type="similarity">
    <text evidence="10">Belongs to the DRC12 family.</text>
</comment>
<dbReference type="PANTHER" id="PTHR28656">
    <property type="entry name" value="COILED-COIL DOMAIN-CONTAINING PROTEIN 153"/>
    <property type="match status" value="1"/>
</dbReference>
<feature type="compositionally biased region" description="Basic residues" evidence="13">
    <location>
        <begin position="25"/>
        <end position="34"/>
    </location>
</feature>
<keyword evidence="7" id="KW-0969">Cilium</keyword>
<keyword evidence="9" id="KW-0966">Cell projection</keyword>
<keyword evidence="6 12" id="KW-0175">Coiled coil</keyword>
<comment type="subcellular location">
    <subcellularLocation>
        <location evidence="2">Cytoplasm</location>
        <location evidence="2">Cytoskeleton</location>
        <location evidence="2">Flagellum axoneme</location>
    </subcellularLocation>
</comment>
<evidence type="ECO:0000256" key="9">
    <source>
        <dbReference type="ARBA" id="ARBA00023273"/>
    </source>
</evidence>
<dbReference type="Proteomes" id="UP001190700">
    <property type="component" value="Unassembled WGS sequence"/>
</dbReference>
<dbReference type="InterPro" id="IPR033585">
    <property type="entry name" value="DRC12-like"/>
</dbReference>
<evidence type="ECO:0000256" key="3">
    <source>
        <dbReference type="ARBA" id="ARBA00011248"/>
    </source>
</evidence>
<evidence type="ECO:0000256" key="8">
    <source>
        <dbReference type="ARBA" id="ARBA00023212"/>
    </source>
</evidence>
<evidence type="ECO:0000313" key="15">
    <source>
        <dbReference type="Proteomes" id="UP001190700"/>
    </source>
</evidence>